<name>A0A226E8Y3_FOLCA</name>
<accession>A0A226E8Y3</accession>
<organism evidence="2 3">
    <name type="scientific">Folsomia candida</name>
    <name type="common">Springtail</name>
    <dbReference type="NCBI Taxonomy" id="158441"/>
    <lineage>
        <taxon>Eukaryota</taxon>
        <taxon>Metazoa</taxon>
        <taxon>Ecdysozoa</taxon>
        <taxon>Arthropoda</taxon>
        <taxon>Hexapoda</taxon>
        <taxon>Collembola</taxon>
        <taxon>Entomobryomorpha</taxon>
        <taxon>Isotomoidea</taxon>
        <taxon>Isotomidae</taxon>
        <taxon>Proisotominae</taxon>
        <taxon>Folsomia</taxon>
    </lineage>
</organism>
<proteinExistence type="predicted"/>
<dbReference type="AlphaFoldDB" id="A0A226E8Y3"/>
<sequence length="299" mass="34161">MTVGFRLISVTMYGPLLKRNLQVAYFNQIVGLDEMITKIPIPGSSRIIQMSEKWAELVIKINILAALTSSIFMNGMFLLKPSAPQYIYSIWPYKTSTCAFLLFLGFEFYTKTIDLIASMLFHAWFLCAIMFEHTALCIIRKSKDPVRTRMSYYRCVNLVNTLHNESYPTHMLPERIAFFGFLAVTSAFVIVRLRHNFQIVEQVLVLQFLATMLIIPSVILGLSGQIVKGSAKLKKELELNISSKKNFKFKLHAKMLKSLRPFGVRIAPIQTVHSYGFPVYLGHVVSNFTTVLVNYSHLE</sequence>
<comment type="caution">
    <text evidence="2">The sequence shown here is derived from an EMBL/GenBank/DDBJ whole genome shotgun (WGS) entry which is preliminary data.</text>
</comment>
<evidence type="ECO:0000313" key="2">
    <source>
        <dbReference type="EMBL" id="OXA53820.1"/>
    </source>
</evidence>
<dbReference type="EMBL" id="LNIX01000005">
    <property type="protein sequence ID" value="OXA53820.1"/>
    <property type="molecule type" value="Genomic_DNA"/>
</dbReference>
<evidence type="ECO:0000256" key="1">
    <source>
        <dbReference type="SAM" id="Phobius"/>
    </source>
</evidence>
<dbReference type="Proteomes" id="UP000198287">
    <property type="component" value="Unassembled WGS sequence"/>
</dbReference>
<reference evidence="2 3" key="1">
    <citation type="submission" date="2015-12" db="EMBL/GenBank/DDBJ databases">
        <title>The genome of Folsomia candida.</title>
        <authorList>
            <person name="Faddeeva A."/>
            <person name="Derks M.F."/>
            <person name="Anvar Y."/>
            <person name="Smit S."/>
            <person name="Van Straalen N."/>
            <person name="Roelofs D."/>
        </authorList>
    </citation>
    <scope>NUCLEOTIDE SEQUENCE [LARGE SCALE GENOMIC DNA]</scope>
    <source>
        <strain evidence="2 3">VU population</strain>
        <tissue evidence="2">Whole body</tissue>
    </source>
</reference>
<evidence type="ECO:0000313" key="3">
    <source>
        <dbReference type="Proteomes" id="UP000198287"/>
    </source>
</evidence>
<gene>
    <name evidence="2" type="ORF">Fcan01_10524</name>
</gene>
<feature type="transmembrane region" description="Helical" evidence="1">
    <location>
        <begin position="57"/>
        <end position="79"/>
    </location>
</feature>
<feature type="transmembrane region" description="Helical" evidence="1">
    <location>
        <begin position="205"/>
        <end position="227"/>
    </location>
</feature>
<keyword evidence="1" id="KW-0472">Membrane</keyword>
<feature type="transmembrane region" description="Helical" evidence="1">
    <location>
        <begin position="176"/>
        <end position="193"/>
    </location>
</feature>
<protein>
    <submittedName>
        <fullName evidence="2">Uncharacterized protein</fullName>
    </submittedName>
</protein>
<keyword evidence="1" id="KW-1133">Transmembrane helix</keyword>
<keyword evidence="1" id="KW-0812">Transmembrane</keyword>
<feature type="transmembrane region" description="Helical" evidence="1">
    <location>
        <begin position="115"/>
        <end position="139"/>
    </location>
</feature>
<keyword evidence="3" id="KW-1185">Reference proteome</keyword>